<dbReference type="Gene3D" id="2.120.10.30">
    <property type="entry name" value="TolB, C-terminal domain"/>
    <property type="match status" value="3"/>
</dbReference>
<dbReference type="InterPro" id="IPR014756">
    <property type="entry name" value="Ig_E-set"/>
</dbReference>
<sequence length="423" mass="43491">MKTLKPAHAVATVLTTMLILTLNAGCKKQPHYEADPNNPYVNSHPTYSGGEARPGIHRFSPASGLPNTVVEISGRNFDAVAANNIVTVGGVPATVNSASPQTISITIPLNAVTGPIAIKTGDTTITSVIDFKVLTSTVSTYLTLTTKIEHISFAENGNLFGENPQGVYQITSGGAITLYNNGQYQFGSLWGSGYHKAEGFGDVYVADRVAGKILRITPSGAVGTLAGGQNGIADGVGNEAKFAVPIGIALDEAGNIYTTDSHRIRKITSSGVVTTLAGGVLIGAKDGVGSDAQFGDLQGLTVDGDGSIYVTDRQFLNIRKITKSGGVTTLAGSGATGLVDGPGAAAQFVDPINVLADQSGNLVVADGNSTTGYAIRLVNKLGAVTTLLNGQILNAPDGMALDPEGNLYVVNTGTNTILKLTFK</sequence>
<protein>
    <recommendedName>
        <fullName evidence="3">IPT/TIG domain-containing protein</fullName>
    </recommendedName>
</protein>
<feature type="region of interest" description="Disordered" evidence="1">
    <location>
        <begin position="33"/>
        <end position="55"/>
    </location>
</feature>
<comment type="caution">
    <text evidence="4">The sequence shown here is derived from an EMBL/GenBank/DDBJ whole genome shotgun (WGS) entry which is preliminary data.</text>
</comment>
<dbReference type="PANTHER" id="PTHR13833">
    <property type="match status" value="1"/>
</dbReference>
<evidence type="ECO:0000313" key="4">
    <source>
        <dbReference type="EMBL" id="GAA4097347.1"/>
    </source>
</evidence>
<dbReference type="SUPFAM" id="SSF81296">
    <property type="entry name" value="E set domains"/>
    <property type="match status" value="1"/>
</dbReference>
<dbReference type="SUPFAM" id="SSF101898">
    <property type="entry name" value="NHL repeat"/>
    <property type="match status" value="1"/>
</dbReference>
<proteinExistence type="predicted"/>
<dbReference type="PANTHER" id="PTHR13833:SF71">
    <property type="entry name" value="NHL DOMAIN-CONTAINING PROTEIN"/>
    <property type="match status" value="1"/>
</dbReference>
<dbReference type="Gene3D" id="2.60.40.10">
    <property type="entry name" value="Immunoglobulins"/>
    <property type="match status" value="1"/>
</dbReference>
<feature type="signal peptide" evidence="2">
    <location>
        <begin position="1"/>
        <end position="24"/>
    </location>
</feature>
<gene>
    <name evidence="4" type="ORF">GCM10022392_21020</name>
</gene>
<keyword evidence="2" id="KW-0732">Signal</keyword>
<feature type="chain" id="PRO_5046062146" description="IPT/TIG domain-containing protein" evidence="2">
    <location>
        <begin position="25"/>
        <end position="423"/>
    </location>
</feature>
<name>A0ABP7WV94_9SPHI</name>
<dbReference type="RefSeq" id="WP_345103840.1">
    <property type="nucleotide sequence ID" value="NZ_BAABCV010000007.1"/>
</dbReference>
<keyword evidence="5" id="KW-1185">Reference proteome</keyword>
<reference evidence="5" key="1">
    <citation type="journal article" date="2019" name="Int. J. Syst. Evol. Microbiol.">
        <title>The Global Catalogue of Microorganisms (GCM) 10K type strain sequencing project: providing services to taxonomists for standard genome sequencing and annotation.</title>
        <authorList>
            <consortium name="The Broad Institute Genomics Platform"/>
            <consortium name="The Broad Institute Genome Sequencing Center for Infectious Disease"/>
            <person name="Wu L."/>
            <person name="Ma J."/>
        </authorList>
    </citation>
    <scope>NUCLEOTIDE SEQUENCE [LARGE SCALE GENOMIC DNA]</scope>
    <source>
        <strain evidence="5">JCM 17085</strain>
    </source>
</reference>
<dbReference type="InterPro" id="IPR011042">
    <property type="entry name" value="6-blade_b-propeller_TolB-like"/>
</dbReference>
<organism evidence="4 5">
    <name type="scientific">Mucilaginibacter panaciglaebae</name>
    <dbReference type="NCBI Taxonomy" id="502331"/>
    <lineage>
        <taxon>Bacteria</taxon>
        <taxon>Pseudomonadati</taxon>
        <taxon>Bacteroidota</taxon>
        <taxon>Sphingobacteriia</taxon>
        <taxon>Sphingobacteriales</taxon>
        <taxon>Sphingobacteriaceae</taxon>
        <taxon>Mucilaginibacter</taxon>
    </lineage>
</organism>
<feature type="domain" description="IPT/TIG" evidence="3">
    <location>
        <begin position="54"/>
        <end position="121"/>
    </location>
</feature>
<dbReference type="EMBL" id="BAABCV010000007">
    <property type="protein sequence ID" value="GAA4097347.1"/>
    <property type="molecule type" value="Genomic_DNA"/>
</dbReference>
<evidence type="ECO:0000256" key="1">
    <source>
        <dbReference type="SAM" id="MobiDB-lite"/>
    </source>
</evidence>
<dbReference type="Pfam" id="PF01833">
    <property type="entry name" value="TIG"/>
    <property type="match status" value="1"/>
</dbReference>
<dbReference type="CDD" id="cd00603">
    <property type="entry name" value="IPT_PCSR"/>
    <property type="match status" value="1"/>
</dbReference>
<evidence type="ECO:0000256" key="2">
    <source>
        <dbReference type="SAM" id="SignalP"/>
    </source>
</evidence>
<accession>A0ABP7WV94</accession>
<dbReference type="InterPro" id="IPR002909">
    <property type="entry name" value="IPT_dom"/>
</dbReference>
<dbReference type="InterPro" id="IPR013783">
    <property type="entry name" value="Ig-like_fold"/>
</dbReference>
<dbReference type="Proteomes" id="UP001500841">
    <property type="component" value="Unassembled WGS sequence"/>
</dbReference>
<evidence type="ECO:0000259" key="3">
    <source>
        <dbReference type="Pfam" id="PF01833"/>
    </source>
</evidence>
<evidence type="ECO:0000313" key="5">
    <source>
        <dbReference type="Proteomes" id="UP001500841"/>
    </source>
</evidence>